<feature type="compositionally biased region" description="Pro residues" evidence="1">
    <location>
        <begin position="7"/>
        <end position="20"/>
    </location>
</feature>
<evidence type="ECO:0000256" key="2">
    <source>
        <dbReference type="SAM" id="Phobius"/>
    </source>
</evidence>
<feature type="transmembrane region" description="Helical" evidence="2">
    <location>
        <begin position="51"/>
        <end position="72"/>
    </location>
</feature>
<name>A0ABQ5XIJ4_9GAMM</name>
<sequence>MSDHQPYEPPQSPLSDPEPAPGGGSVWGGIGLAWLLMVVGEIIIVATRIPLLALLPPAAILVAGIVMLAGSNPRIGKGLLLGLASFVAVALLLVAACFGMLSGIHE</sequence>
<dbReference type="Proteomes" id="UP001156627">
    <property type="component" value="Unassembled WGS sequence"/>
</dbReference>
<keyword evidence="2" id="KW-1133">Transmembrane helix</keyword>
<evidence type="ECO:0000313" key="4">
    <source>
        <dbReference type="Proteomes" id="UP001156627"/>
    </source>
</evidence>
<feature type="transmembrane region" description="Helical" evidence="2">
    <location>
        <begin position="24"/>
        <end position="44"/>
    </location>
</feature>
<dbReference type="EMBL" id="BSOA01000053">
    <property type="protein sequence ID" value="GLQ91006.1"/>
    <property type="molecule type" value="Genomic_DNA"/>
</dbReference>
<feature type="transmembrane region" description="Helical" evidence="2">
    <location>
        <begin position="78"/>
        <end position="101"/>
    </location>
</feature>
<evidence type="ECO:0000256" key="1">
    <source>
        <dbReference type="SAM" id="MobiDB-lite"/>
    </source>
</evidence>
<keyword evidence="4" id="KW-1185">Reference proteome</keyword>
<evidence type="ECO:0008006" key="5">
    <source>
        <dbReference type="Google" id="ProtNLM"/>
    </source>
</evidence>
<keyword evidence="2" id="KW-0812">Transmembrane</keyword>
<comment type="caution">
    <text evidence="3">The sequence shown here is derived from an EMBL/GenBank/DDBJ whole genome shotgun (WGS) entry which is preliminary data.</text>
</comment>
<feature type="region of interest" description="Disordered" evidence="1">
    <location>
        <begin position="1"/>
        <end position="22"/>
    </location>
</feature>
<proteinExistence type="predicted"/>
<keyword evidence="2" id="KW-0472">Membrane</keyword>
<dbReference type="RefSeq" id="WP_284334417.1">
    <property type="nucleotide sequence ID" value="NZ_BSOA01000053.1"/>
</dbReference>
<organism evidence="3 4">
    <name type="scientific">Dyella flagellata</name>
    <dbReference type="NCBI Taxonomy" id="1867833"/>
    <lineage>
        <taxon>Bacteria</taxon>
        <taxon>Pseudomonadati</taxon>
        <taxon>Pseudomonadota</taxon>
        <taxon>Gammaproteobacteria</taxon>
        <taxon>Lysobacterales</taxon>
        <taxon>Rhodanobacteraceae</taxon>
        <taxon>Dyella</taxon>
    </lineage>
</organism>
<evidence type="ECO:0000313" key="3">
    <source>
        <dbReference type="EMBL" id="GLQ91006.1"/>
    </source>
</evidence>
<accession>A0ABQ5XIJ4</accession>
<protein>
    <recommendedName>
        <fullName evidence="5">DUF4190 domain-containing protein</fullName>
    </recommendedName>
</protein>
<gene>
    <name evidence="3" type="ORF">GCM10007898_45820</name>
</gene>
<reference evidence="4" key="1">
    <citation type="journal article" date="2019" name="Int. J. Syst. Evol. Microbiol.">
        <title>The Global Catalogue of Microorganisms (GCM) 10K type strain sequencing project: providing services to taxonomists for standard genome sequencing and annotation.</title>
        <authorList>
            <consortium name="The Broad Institute Genomics Platform"/>
            <consortium name="The Broad Institute Genome Sequencing Center for Infectious Disease"/>
            <person name="Wu L."/>
            <person name="Ma J."/>
        </authorList>
    </citation>
    <scope>NUCLEOTIDE SEQUENCE [LARGE SCALE GENOMIC DNA]</scope>
    <source>
        <strain evidence="4">NBRC 111981</strain>
    </source>
</reference>